<organism evidence="2 3">
    <name type="scientific">Cronartium quercuum f. sp. fusiforme G11</name>
    <dbReference type="NCBI Taxonomy" id="708437"/>
    <lineage>
        <taxon>Eukaryota</taxon>
        <taxon>Fungi</taxon>
        <taxon>Dikarya</taxon>
        <taxon>Basidiomycota</taxon>
        <taxon>Pucciniomycotina</taxon>
        <taxon>Pucciniomycetes</taxon>
        <taxon>Pucciniales</taxon>
        <taxon>Coleosporiaceae</taxon>
        <taxon>Cronartium</taxon>
    </lineage>
</organism>
<dbReference type="EMBL" id="MU167217">
    <property type="protein sequence ID" value="KAG0150735.1"/>
    <property type="molecule type" value="Genomic_DNA"/>
</dbReference>
<feature type="compositionally biased region" description="Polar residues" evidence="1">
    <location>
        <begin position="170"/>
        <end position="185"/>
    </location>
</feature>
<evidence type="ECO:0000313" key="2">
    <source>
        <dbReference type="EMBL" id="KAG0150735.1"/>
    </source>
</evidence>
<reference evidence="2" key="1">
    <citation type="submission" date="2013-11" db="EMBL/GenBank/DDBJ databases">
        <title>Genome sequence of the fusiform rust pathogen reveals effectors for host alternation and coevolution with pine.</title>
        <authorList>
            <consortium name="DOE Joint Genome Institute"/>
            <person name="Smith K."/>
            <person name="Pendleton A."/>
            <person name="Kubisiak T."/>
            <person name="Anderson C."/>
            <person name="Salamov A."/>
            <person name="Aerts A."/>
            <person name="Riley R."/>
            <person name="Clum A."/>
            <person name="Lindquist E."/>
            <person name="Ence D."/>
            <person name="Campbell M."/>
            <person name="Kronenberg Z."/>
            <person name="Feau N."/>
            <person name="Dhillon B."/>
            <person name="Hamelin R."/>
            <person name="Burleigh J."/>
            <person name="Smith J."/>
            <person name="Yandell M."/>
            <person name="Nelson C."/>
            <person name="Grigoriev I."/>
            <person name="Davis J."/>
        </authorList>
    </citation>
    <scope>NUCLEOTIDE SEQUENCE</scope>
    <source>
        <strain evidence="2">G11</strain>
    </source>
</reference>
<feature type="compositionally biased region" description="Basic and acidic residues" evidence="1">
    <location>
        <begin position="265"/>
        <end position="274"/>
    </location>
</feature>
<feature type="compositionally biased region" description="Basic and acidic residues" evidence="1">
    <location>
        <begin position="66"/>
        <end position="80"/>
    </location>
</feature>
<feature type="compositionally biased region" description="Low complexity" evidence="1">
    <location>
        <begin position="145"/>
        <end position="158"/>
    </location>
</feature>
<evidence type="ECO:0000256" key="1">
    <source>
        <dbReference type="SAM" id="MobiDB-lite"/>
    </source>
</evidence>
<dbReference type="AlphaFoldDB" id="A0A9P6NP74"/>
<accession>A0A9P6NP74</accession>
<protein>
    <submittedName>
        <fullName evidence="2">Uncharacterized protein</fullName>
    </submittedName>
</protein>
<feature type="compositionally biased region" description="Basic and acidic residues" evidence="1">
    <location>
        <begin position="569"/>
        <end position="578"/>
    </location>
</feature>
<dbReference type="Proteomes" id="UP000886653">
    <property type="component" value="Unassembled WGS sequence"/>
</dbReference>
<feature type="region of interest" description="Disordered" evidence="1">
    <location>
        <begin position="242"/>
        <end position="578"/>
    </location>
</feature>
<proteinExistence type="predicted"/>
<feature type="region of interest" description="Disordered" evidence="1">
    <location>
        <begin position="23"/>
        <end position="223"/>
    </location>
</feature>
<feature type="compositionally biased region" description="Polar residues" evidence="1">
    <location>
        <begin position="315"/>
        <end position="325"/>
    </location>
</feature>
<evidence type="ECO:0000313" key="3">
    <source>
        <dbReference type="Proteomes" id="UP000886653"/>
    </source>
</evidence>
<feature type="compositionally biased region" description="Low complexity" evidence="1">
    <location>
        <begin position="412"/>
        <end position="429"/>
    </location>
</feature>
<feature type="compositionally biased region" description="Basic and acidic residues" evidence="1">
    <location>
        <begin position="286"/>
        <end position="308"/>
    </location>
</feature>
<feature type="compositionally biased region" description="Polar residues" evidence="1">
    <location>
        <begin position="389"/>
        <end position="411"/>
    </location>
</feature>
<feature type="compositionally biased region" description="Polar residues" evidence="1">
    <location>
        <begin position="52"/>
        <end position="65"/>
    </location>
</feature>
<keyword evidence="3" id="KW-1185">Reference proteome</keyword>
<name>A0A9P6NP74_9BASI</name>
<feature type="compositionally biased region" description="Polar residues" evidence="1">
    <location>
        <begin position="334"/>
        <end position="345"/>
    </location>
</feature>
<gene>
    <name evidence="2" type="ORF">CROQUDRAFT_154684</name>
</gene>
<sequence>MSELEDLKPEAYRLYRSKNTLRKTNSLPSAGNLAGVEPAGQKKHITEGIKSQVASSNDLSGSSLEDGTKQKSYPETKDISRLSTVANHREHDHVTGKPSDQSEFAKGAAHELPNTPESQQPSELPGRDGPLAKPITSHPDQVIKSSPESQGQSSTSLSHHVSNEAIVKNSPINEPSSEKVFTSGATPIPEQSAPSISLSPVLDHSNSHVNRQLDPVPTPPIASVELTPLNAGMKKENHNIEELITMGEKSLEEINSSHEPIPGETEGHKVKDTAEGAQPQTTVSEASDRGSSLEDETKRGSDPEKKAASEFPIQASMQPEEQVASQLPGKAHLHQTNGRDSPNTNREPDIEQPSTLLEHLQSHDDPAIKSSPIPGRTSSTDVLPEYTEENSLPESSSGKAFTSGATPNPGQSVPSLSLSPVLDHSSSHVNHQLDPVPTPPITSVELTSLNAGMNKENPNIEELIPMGEKRLEEINSSHEPIPGETGGHKAKDTAEGAQPQTTVSEASDRGSSLEDETKQGSDPEKKAASEFPIQASMQPEPNHVIGQPSDQVNLPKEDGQNSQSIILNSDREKPTIPPARDDLPAEQTLSHDERAFTSAHTATNVSPKKLISEASHPDWFFQEKKESHTLRMTSMSPHRVPKTVDYTVYSFDPEVEMNHHAVYISPNVSFLRRWIIKLYRQWKKLRIFAKKLLPKMTHSRPVEWAKAKWTSIGGWSRWILHQFVWSPDLAQKFQKYTTHSEVYDVYQLDRQIDPLKDLNLGTGNYPGRPYNHIDDLAWLGNQLSLGHDDSLYDYYRLRYSGAFLKSFPEPRDRVRIDNMLRNSIVVGRAQQEWDKAVGDGLRQEQKLLDELGSPEGIDALMRKISRTLHQKPEDTITSSVMDPTQRLKPLYELYKYTVLSEQKSSRKILQELSKKVNAKEFKTIQESIETYAPIKAQLINSLSILNQVKRALVEHFVNIKPGALHRHESESVDSTRLIKYLEGLKKLVKELKEPPESDPKKL</sequence>
<feature type="compositionally biased region" description="Basic and acidic residues" evidence="1">
    <location>
        <begin position="506"/>
        <end position="528"/>
    </location>
</feature>
<feature type="compositionally biased region" description="Basic and acidic residues" evidence="1">
    <location>
        <begin position="467"/>
        <end position="476"/>
    </location>
</feature>
<comment type="caution">
    <text evidence="2">The sequence shown here is derived from an EMBL/GenBank/DDBJ whole genome shotgun (WGS) entry which is preliminary data.</text>
</comment>